<gene>
    <name evidence="1" type="ORF">TKK_000447</name>
</gene>
<dbReference type="EMBL" id="JBJJXI010000007">
    <property type="protein sequence ID" value="KAL3407466.1"/>
    <property type="molecule type" value="Genomic_DNA"/>
</dbReference>
<name>A0ABD2XPR8_9HYME</name>
<protein>
    <submittedName>
        <fullName evidence="1">Uncharacterized protein</fullName>
    </submittedName>
</protein>
<reference evidence="1 2" key="1">
    <citation type="journal article" date="2024" name="bioRxiv">
        <title>A reference genome for Trichogramma kaykai: A tiny desert-dwelling parasitoid wasp with competing sex-ratio distorters.</title>
        <authorList>
            <person name="Culotta J."/>
            <person name="Lindsey A.R."/>
        </authorList>
    </citation>
    <scope>NUCLEOTIDE SEQUENCE [LARGE SCALE GENOMIC DNA]</scope>
    <source>
        <strain evidence="1 2">KSX58</strain>
    </source>
</reference>
<keyword evidence="2" id="KW-1185">Reference proteome</keyword>
<comment type="caution">
    <text evidence="1">The sequence shown here is derived from an EMBL/GenBank/DDBJ whole genome shotgun (WGS) entry which is preliminary data.</text>
</comment>
<evidence type="ECO:0000313" key="1">
    <source>
        <dbReference type="EMBL" id="KAL3407466.1"/>
    </source>
</evidence>
<accession>A0ABD2XPR8</accession>
<dbReference type="Proteomes" id="UP001627154">
    <property type="component" value="Unassembled WGS sequence"/>
</dbReference>
<sequence length="90" mass="10684">MKRFLRKIFNLKKSKREPEVKTPTKYPYKKFQEISEEDEELVSSDMLDLSRTSDEDEEFRLSDLLDACRTGDEDLAQKCLNRRLHPDCLA</sequence>
<dbReference type="AlphaFoldDB" id="A0ABD2XPR8"/>
<organism evidence="1 2">
    <name type="scientific">Trichogramma kaykai</name>
    <dbReference type="NCBI Taxonomy" id="54128"/>
    <lineage>
        <taxon>Eukaryota</taxon>
        <taxon>Metazoa</taxon>
        <taxon>Ecdysozoa</taxon>
        <taxon>Arthropoda</taxon>
        <taxon>Hexapoda</taxon>
        <taxon>Insecta</taxon>
        <taxon>Pterygota</taxon>
        <taxon>Neoptera</taxon>
        <taxon>Endopterygota</taxon>
        <taxon>Hymenoptera</taxon>
        <taxon>Apocrita</taxon>
        <taxon>Proctotrupomorpha</taxon>
        <taxon>Chalcidoidea</taxon>
        <taxon>Trichogrammatidae</taxon>
        <taxon>Trichogramma</taxon>
    </lineage>
</organism>
<proteinExistence type="predicted"/>
<evidence type="ECO:0000313" key="2">
    <source>
        <dbReference type="Proteomes" id="UP001627154"/>
    </source>
</evidence>